<keyword evidence="7" id="KW-0732">Signal</keyword>
<keyword evidence="16" id="KW-1185">Reference proteome</keyword>
<evidence type="ECO:0000256" key="10">
    <source>
        <dbReference type="ARBA" id="ARBA00022989"/>
    </source>
</evidence>
<dbReference type="GO" id="GO:0005789">
    <property type="term" value="C:endoplasmic reticulum membrane"/>
    <property type="evidence" value="ECO:0007669"/>
    <property type="project" value="UniProtKB-SubCell"/>
</dbReference>
<organism evidence="15 16">
    <name type="scientific">Riccia fluitans</name>
    <dbReference type="NCBI Taxonomy" id="41844"/>
    <lineage>
        <taxon>Eukaryota</taxon>
        <taxon>Viridiplantae</taxon>
        <taxon>Streptophyta</taxon>
        <taxon>Embryophyta</taxon>
        <taxon>Marchantiophyta</taxon>
        <taxon>Marchantiopsida</taxon>
        <taxon>Marchantiidae</taxon>
        <taxon>Marchantiales</taxon>
        <taxon>Ricciaceae</taxon>
        <taxon>Riccia</taxon>
    </lineage>
</organism>
<feature type="compositionally biased region" description="Basic and acidic residues" evidence="14">
    <location>
        <begin position="285"/>
        <end position="304"/>
    </location>
</feature>
<evidence type="ECO:0000256" key="2">
    <source>
        <dbReference type="ARBA" id="ARBA00006833"/>
    </source>
</evidence>
<evidence type="ECO:0000256" key="1">
    <source>
        <dbReference type="ARBA" id="ARBA00004115"/>
    </source>
</evidence>
<keyword evidence="5" id="KW-0109">Calcium transport</keyword>
<evidence type="ECO:0000313" key="15">
    <source>
        <dbReference type="EMBL" id="KAL2628757.1"/>
    </source>
</evidence>
<keyword evidence="4" id="KW-0813">Transport</keyword>
<dbReference type="PANTHER" id="PTHR15929">
    <property type="entry name" value="STORE-OPERATED CALCIUM ENTRY-ASSOCIATED REGULATORY FACTOR"/>
    <property type="match status" value="1"/>
</dbReference>
<evidence type="ECO:0000256" key="7">
    <source>
        <dbReference type="ARBA" id="ARBA00022729"/>
    </source>
</evidence>
<gene>
    <name evidence="15" type="ORF">R1flu_013443</name>
</gene>
<evidence type="ECO:0000256" key="11">
    <source>
        <dbReference type="ARBA" id="ARBA00023065"/>
    </source>
</evidence>
<dbReference type="Proteomes" id="UP001605036">
    <property type="component" value="Unassembled WGS sequence"/>
</dbReference>
<feature type="region of interest" description="Disordered" evidence="14">
    <location>
        <begin position="271"/>
        <end position="304"/>
    </location>
</feature>
<dbReference type="AlphaFoldDB" id="A0ABD1YDE3"/>
<evidence type="ECO:0000256" key="14">
    <source>
        <dbReference type="SAM" id="MobiDB-lite"/>
    </source>
</evidence>
<evidence type="ECO:0000256" key="12">
    <source>
        <dbReference type="ARBA" id="ARBA00023136"/>
    </source>
</evidence>
<protein>
    <recommendedName>
        <fullName evidence="3">Store-operated calcium entry-associated regulatory factor</fullName>
    </recommendedName>
    <alternativeName>
        <fullName evidence="13">Transmembrane protein 66</fullName>
    </alternativeName>
</protein>
<evidence type="ECO:0000256" key="6">
    <source>
        <dbReference type="ARBA" id="ARBA00022692"/>
    </source>
</evidence>
<evidence type="ECO:0000256" key="13">
    <source>
        <dbReference type="ARBA" id="ARBA00031116"/>
    </source>
</evidence>
<dbReference type="GO" id="GO:0006816">
    <property type="term" value="P:calcium ion transport"/>
    <property type="evidence" value="ECO:0007669"/>
    <property type="project" value="UniProtKB-KW"/>
</dbReference>
<keyword evidence="8" id="KW-0256">Endoplasmic reticulum</keyword>
<evidence type="ECO:0000256" key="5">
    <source>
        <dbReference type="ARBA" id="ARBA00022568"/>
    </source>
</evidence>
<keyword evidence="11" id="KW-0406">Ion transport</keyword>
<name>A0ABD1YDE3_9MARC</name>
<keyword evidence="6" id="KW-0812">Transmembrane</keyword>
<evidence type="ECO:0000256" key="8">
    <source>
        <dbReference type="ARBA" id="ARBA00022824"/>
    </source>
</evidence>
<comment type="similarity">
    <text evidence="2">Belongs to the SARAF family.</text>
</comment>
<evidence type="ECO:0000256" key="9">
    <source>
        <dbReference type="ARBA" id="ARBA00022837"/>
    </source>
</evidence>
<keyword evidence="10" id="KW-1133">Transmembrane helix</keyword>
<dbReference type="InterPro" id="IPR009567">
    <property type="entry name" value="SARAF"/>
</dbReference>
<evidence type="ECO:0000256" key="3">
    <source>
        <dbReference type="ARBA" id="ARBA00016584"/>
    </source>
</evidence>
<dbReference type="Pfam" id="PF06682">
    <property type="entry name" value="SARAF"/>
    <property type="match status" value="1"/>
</dbReference>
<dbReference type="PANTHER" id="PTHR15929:SF0">
    <property type="entry name" value="STORE-OPERATED CALCIUM ENTRY-ASSOCIATED REGULATORY FACTOR"/>
    <property type="match status" value="1"/>
</dbReference>
<evidence type="ECO:0000256" key="4">
    <source>
        <dbReference type="ARBA" id="ARBA00022448"/>
    </source>
</evidence>
<reference evidence="15 16" key="1">
    <citation type="submission" date="2024-09" db="EMBL/GenBank/DDBJ databases">
        <title>Chromosome-scale assembly of Riccia fluitans.</title>
        <authorList>
            <person name="Paukszto L."/>
            <person name="Sawicki J."/>
            <person name="Karawczyk K."/>
            <person name="Piernik-Szablinska J."/>
            <person name="Szczecinska M."/>
            <person name="Mazdziarz M."/>
        </authorList>
    </citation>
    <scope>NUCLEOTIDE SEQUENCE [LARGE SCALE GENOMIC DNA]</scope>
    <source>
        <strain evidence="15">Rf_01</strain>
        <tissue evidence="15">Aerial parts of the thallus</tissue>
    </source>
</reference>
<keyword evidence="12" id="KW-0472">Membrane</keyword>
<evidence type="ECO:0000313" key="16">
    <source>
        <dbReference type="Proteomes" id="UP001605036"/>
    </source>
</evidence>
<comment type="subcellular location">
    <subcellularLocation>
        <location evidence="1">Endoplasmic reticulum membrane</location>
        <topology evidence="1">Single-pass type I membrane protein</topology>
    </subcellularLocation>
</comment>
<keyword evidence="9" id="KW-0106">Calcium</keyword>
<accession>A0ABD1YDE3</accession>
<comment type="caution">
    <text evidence="15">The sequence shown here is derived from an EMBL/GenBank/DDBJ whole genome shotgun (WGS) entry which is preliminary data.</text>
</comment>
<sequence length="304" mass="34914">MEYNYAESNDLRIILWAIAIFWTSIPGVEAKFSPYAKPVSIDTVPSLVFHKWKLTNYRRNMPLYQLKCVSGCDFEPDWVKCFGDINHKTHKGPAWRCEAELPSHLQFSTLEIICETWQGYDSKDDNRILEGSCGLEYTLKHALPSIPLQKTNNFLSEVCTPPGEFQWNECQWLMLGIAMYACCYCLYQVVQSDLKDALIGTNQKTTGQMVNGRCRKCQSKRISFTDHLGDKHHSEQQNWQRETPLECTVPTEAATRPLMCPVSPACERPNLMGSPLASPQSIFSKKLDRPLRTRKRDDFHSPRP</sequence>
<dbReference type="EMBL" id="JBHFFA010000004">
    <property type="protein sequence ID" value="KAL2628757.1"/>
    <property type="molecule type" value="Genomic_DNA"/>
</dbReference>
<proteinExistence type="inferred from homology"/>